<protein>
    <submittedName>
        <fullName evidence="2 3">Uncharacterized protein</fullName>
    </submittedName>
</protein>
<organism evidence="2">
    <name type="scientific">Guillardia theta (strain CCMP2712)</name>
    <name type="common">Cryptophyte</name>
    <dbReference type="NCBI Taxonomy" id="905079"/>
    <lineage>
        <taxon>Eukaryota</taxon>
        <taxon>Cryptophyceae</taxon>
        <taxon>Pyrenomonadales</taxon>
        <taxon>Geminigeraceae</taxon>
        <taxon>Guillardia</taxon>
    </lineage>
</organism>
<dbReference type="KEGG" id="gtt:GUITHDRAFT_160688"/>
<dbReference type="PaxDb" id="55529-EKX54503"/>
<evidence type="ECO:0000313" key="2">
    <source>
        <dbReference type="EMBL" id="EKX54503.1"/>
    </source>
</evidence>
<keyword evidence="4" id="KW-1185">Reference proteome</keyword>
<reference evidence="2 4" key="1">
    <citation type="journal article" date="2012" name="Nature">
        <title>Algal genomes reveal evolutionary mosaicism and the fate of nucleomorphs.</title>
        <authorList>
            <consortium name="DOE Joint Genome Institute"/>
            <person name="Curtis B.A."/>
            <person name="Tanifuji G."/>
            <person name="Burki F."/>
            <person name="Gruber A."/>
            <person name="Irimia M."/>
            <person name="Maruyama S."/>
            <person name="Arias M.C."/>
            <person name="Ball S.G."/>
            <person name="Gile G.H."/>
            <person name="Hirakawa Y."/>
            <person name="Hopkins J.F."/>
            <person name="Kuo A."/>
            <person name="Rensing S.A."/>
            <person name="Schmutz J."/>
            <person name="Symeonidi A."/>
            <person name="Elias M."/>
            <person name="Eveleigh R.J."/>
            <person name="Herman E.K."/>
            <person name="Klute M.J."/>
            <person name="Nakayama T."/>
            <person name="Obornik M."/>
            <person name="Reyes-Prieto A."/>
            <person name="Armbrust E.V."/>
            <person name="Aves S.J."/>
            <person name="Beiko R.G."/>
            <person name="Coutinho P."/>
            <person name="Dacks J.B."/>
            <person name="Durnford D.G."/>
            <person name="Fast N.M."/>
            <person name="Green B.R."/>
            <person name="Grisdale C.J."/>
            <person name="Hempel F."/>
            <person name="Henrissat B."/>
            <person name="Hoppner M.P."/>
            <person name="Ishida K."/>
            <person name="Kim E."/>
            <person name="Koreny L."/>
            <person name="Kroth P.G."/>
            <person name="Liu Y."/>
            <person name="Malik S.B."/>
            <person name="Maier U.G."/>
            <person name="McRose D."/>
            <person name="Mock T."/>
            <person name="Neilson J.A."/>
            <person name="Onodera N.T."/>
            <person name="Poole A.M."/>
            <person name="Pritham E.J."/>
            <person name="Richards T.A."/>
            <person name="Rocap G."/>
            <person name="Roy S.W."/>
            <person name="Sarai C."/>
            <person name="Schaack S."/>
            <person name="Shirato S."/>
            <person name="Slamovits C.H."/>
            <person name="Spencer D.F."/>
            <person name="Suzuki S."/>
            <person name="Worden A.Z."/>
            <person name="Zauner S."/>
            <person name="Barry K."/>
            <person name="Bell C."/>
            <person name="Bharti A.K."/>
            <person name="Crow J.A."/>
            <person name="Grimwood J."/>
            <person name="Kramer R."/>
            <person name="Lindquist E."/>
            <person name="Lucas S."/>
            <person name="Salamov A."/>
            <person name="McFadden G.I."/>
            <person name="Lane C.E."/>
            <person name="Keeling P.J."/>
            <person name="Gray M.W."/>
            <person name="Grigoriev I.V."/>
            <person name="Archibald J.M."/>
        </authorList>
    </citation>
    <scope>NUCLEOTIDE SEQUENCE</scope>
    <source>
        <strain evidence="2 4">CCMP2712</strain>
    </source>
</reference>
<gene>
    <name evidence="2" type="ORF">GUITHDRAFT_160688</name>
</gene>
<dbReference type="EnsemblProtists" id="EKX54503">
    <property type="protein sequence ID" value="EKX54503"/>
    <property type="gene ID" value="GUITHDRAFT_160688"/>
</dbReference>
<dbReference type="HOGENOM" id="CLU_995515_0_0_1"/>
<dbReference type="AlphaFoldDB" id="L1K2A0"/>
<sequence length="280" mass="30194">MMQISVQSPSAPSLGLAYKLDNAVDEMYSNGTNLDANMELSYPRVPIPRHISGAEGDHFSDVQPFPQSLKKSRGDNVLVGGAAIVSSWQAAAQKHALKQQQKAAMGQSEFEIEERISPFASNFSQMSGEDEDDGKLGKRKPSTTPMELGKGEGSVDGPEGQLGRAEGSNFGNQGSREEVDAIFHRMTMELSRENSTLKMQLENSRAKVQELSFQLSTAHAALRELQGSDRQRGPAGDMSMPTADWWAFAQEGDGSWRQGHGGVGRQELPATAASSAVPAK</sequence>
<proteinExistence type="predicted"/>
<reference evidence="4" key="2">
    <citation type="submission" date="2012-11" db="EMBL/GenBank/DDBJ databases">
        <authorList>
            <person name="Kuo A."/>
            <person name="Curtis B.A."/>
            <person name="Tanifuji G."/>
            <person name="Burki F."/>
            <person name="Gruber A."/>
            <person name="Irimia M."/>
            <person name="Maruyama S."/>
            <person name="Arias M.C."/>
            <person name="Ball S.G."/>
            <person name="Gile G.H."/>
            <person name="Hirakawa Y."/>
            <person name="Hopkins J.F."/>
            <person name="Rensing S.A."/>
            <person name="Schmutz J."/>
            <person name="Symeonidi A."/>
            <person name="Elias M."/>
            <person name="Eveleigh R.J."/>
            <person name="Herman E.K."/>
            <person name="Klute M.J."/>
            <person name="Nakayama T."/>
            <person name="Obornik M."/>
            <person name="Reyes-Prieto A."/>
            <person name="Armbrust E.V."/>
            <person name="Aves S.J."/>
            <person name="Beiko R.G."/>
            <person name="Coutinho P."/>
            <person name="Dacks J.B."/>
            <person name="Durnford D.G."/>
            <person name="Fast N.M."/>
            <person name="Green B.R."/>
            <person name="Grisdale C."/>
            <person name="Hempe F."/>
            <person name="Henrissat B."/>
            <person name="Hoppner M.P."/>
            <person name="Ishida K.-I."/>
            <person name="Kim E."/>
            <person name="Koreny L."/>
            <person name="Kroth P.G."/>
            <person name="Liu Y."/>
            <person name="Malik S.-B."/>
            <person name="Maier U.G."/>
            <person name="McRose D."/>
            <person name="Mock T."/>
            <person name="Neilson J.A."/>
            <person name="Onodera N.T."/>
            <person name="Poole A.M."/>
            <person name="Pritham E.J."/>
            <person name="Richards T.A."/>
            <person name="Rocap G."/>
            <person name="Roy S.W."/>
            <person name="Sarai C."/>
            <person name="Schaack S."/>
            <person name="Shirato S."/>
            <person name="Slamovits C.H."/>
            <person name="Spencer D.F."/>
            <person name="Suzuki S."/>
            <person name="Worden A.Z."/>
            <person name="Zauner S."/>
            <person name="Barry K."/>
            <person name="Bell C."/>
            <person name="Bharti A.K."/>
            <person name="Crow J.A."/>
            <person name="Grimwood J."/>
            <person name="Kramer R."/>
            <person name="Lindquist E."/>
            <person name="Lucas S."/>
            <person name="Salamov A."/>
            <person name="McFadden G.I."/>
            <person name="Lane C.E."/>
            <person name="Keeling P.J."/>
            <person name="Gray M.W."/>
            <person name="Grigoriev I.V."/>
            <person name="Archibald J.M."/>
        </authorList>
    </citation>
    <scope>NUCLEOTIDE SEQUENCE</scope>
    <source>
        <strain evidence="4">CCMP2712</strain>
    </source>
</reference>
<feature type="region of interest" description="Disordered" evidence="1">
    <location>
        <begin position="250"/>
        <end position="280"/>
    </location>
</feature>
<dbReference type="Proteomes" id="UP000011087">
    <property type="component" value="Unassembled WGS sequence"/>
</dbReference>
<reference evidence="3" key="3">
    <citation type="submission" date="2016-03" db="UniProtKB">
        <authorList>
            <consortium name="EnsemblProtists"/>
        </authorList>
    </citation>
    <scope>IDENTIFICATION</scope>
</reference>
<dbReference type="GeneID" id="17311024"/>
<evidence type="ECO:0000256" key="1">
    <source>
        <dbReference type="SAM" id="MobiDB-lite"/>
    </source>
</evidence>
<evidence type="ECO:0000313" key="4">
    <source>
        <dbReference type="Proteomes" id="UP000011087"/>
    </source>
</evidence>
<dbReference type="EMBL" id="JH992967">
    <property type="protein sequence ID" value="EKX54503.1"/>
    <property type="molecule type" value="Genomic_DNA"/>
</dbReference>
<name>L1K2A0_GUITC</name>
<dbReference type="RefSeq" id="XP_005841483.1">
    <property type="nucleotide sequence ID" value="XM_005841426.1"/>
</dbReference>
<evidence type="ECO:0000313" key="3">
    <source>
        <dbReference type="EnsemblProtists" id="EKX54503"/>
    </source>
</evidence>
<accession>L1K2A0</accession>
<feature type="region of interest" description="Disordered" evidence="1">
    <location>
        <begin position="119"/>
        <end position="174"/>
    </location>
</feature>